<dbReference type="InterPro" id="IPR000515">
    <property type="entry name" value="MetI-like"/>
</dbReference>
<keyword evidence="4 7" id="KW-0812">Transmembrane</keyword>
<comment type="similarity">
    <text evidence="7">Belongs to the binding-protein-dependent transport system permease family.</text>
</comment>
<evidence type="ECO:0000256" key="5">
    <source>
        <dbReference type="ARBA" id="ARBA00022989"/>
    </source>
</evidence>
<protein>
    <submittedName>
        <fullName evidence="11">ABC transporter permease subunit</fullName>
    </submittedName>
</protein>
<proteinExistence type="inferred from homology"/>
<comment type="subcellular location">
    <subcellularLocation>
        <location evidence="1 7">Cell membrane</location>
        <topology evidence="1 7">Multi-pass membrane protein</topology>
    </subcellularLocation>
</comment>
<reference evidence="12 13" key="1">
    <citation type="submission" date="2019-10" db="EMBL/GenBank/DDBJ databases">
        <title>Unraveling microbial dark matter from salterns through culturing: the case of the genus Halosegnis.</title>
        <authorList>
            <person name="Duran-Viseras A."/>
            <person name="Andrei A.-S."/>
            <person name="Vera-Gargallo B."/>
            <person name="Ghai R."/>
            <person name="Sanchez-Porro C."/>
            <person name="Ventosa A."/>
        </authorList>
    </citation>
    <scope>NUCLEOTIDE SEQUENCE [LARGE SCALE GENOMIC DNA]</scope>
    <source>
        <strain evidence="10 13">F17-44</strain>
        <strain evidence="9 14">F18-79</strain>
        <strain evidence="11 12">F19-13</strain>
    </source>
</reference>
<feature type="transmembrane region" description="Helical" evidence="7">
    <location>
        <begin position="225"/>
        <end position="244"/>
    </location>
</feature>
<accession>A0A5N5U8S4</accession>
<feature type="transmembrane region" description="Helical" evidence="7">
    <location>
        <begin position="114"/>
        <end position="137"/>
    </location>
</feature>
<evidence type="ECO:0000313" key="11">
    <source>
        <dbReference type="EMBL" id="KAB7519567.1"/>
    </source>
</evidence>
<feature type="transmembrane region" description="Helical" evidence="7">
    <location>
        <begin position="162"/>
        <end position="184"/>
    </location>
</feature>
<dbReference type="Proteomes" id="UP000326207">
    <property type="component" value="Unassembled WGS sequence"/>
</dbReference>
<evidence type="ECO:0000313" key="14">
    <source>
        <dbReference type="Proteomes" id="UP000326865"/>
    </source>
</evidence>
<accession>A0A5N5UQ99</accession>
<evidence type="ECO:0000256" key="6">
    <source>
        <dbReference type="ARBA" id="ARBA00023136"/>
    </source>
</evidence>
<sequence>MISVLILPIALAAVYSTQTTNAVYQITNVFPGSALVENYTTVLFEYNFGQYMWNSFVMATVVIVGKLVFSLLAATALVYYDFRFQSLIFYAILFTLLMPLPVRIVPLYQLMADIGWLNSFAGLTSPFIASATAVFLFRQQFRSIPASVVETAKLDGIGPIQFLINVLIPMSKGMIAGVTAIMFISTWNAYLWPLVAIIDRTNQVAQVGLRYIQGTGAEGFVQWNLVMAAGILVLIPPLIVLLVARRYLLSTLGGGE</sequence>
<evidence type="ECO:0000313" key="9">
    <source>
        <dbReference type="EMBL" id="KAB7515025.1"/>
    </source>
</evidence>
<dbReference type="PANTHER" id="PTHR43744">
    <property type="entry name" value="ABC TRANSPORTER PERMEASE PROTEIN MG189-RELATED-RELATED"/>
    <property type="match status" value="1"/>
</dbReference>
<dbReference type="GO" id="GO:0055085">
    <property type="term" value="P:transmembrane transport"/>
    <property type="evidence" value="ECO:0007669"/>
    <property type="project" value="InterPro"/>
</dbReference>
<dbReference type="PROSITE" id="PS50928">
    <property type="entry name" value="ABC_TM1"/>
    <property type="match status" value="1"/>
</dbReference>
<gene>
    <name evidence="9" type="ORF">DM867_06610</name>
    <name evidence="10" type="ORF">DMP03_01630</name>
    <name evidence="11" type="ORF">DP108_04305</name>
</gene>
<dbReference type="SUPFAM" id="SSF161098">
    <property type="entry name" value="MetI-like"/>
    <property type="match status" value="1"/>
</dbReference>
<dbReference type="EMBL" id="QMDY01000002">
    <property type="protein sequence ID" value="KAB7519567.1"/>
    <property type="molecule type" value="Genomic_DNA"/>
</dbReference>
<dbReference type="EMBL" id="QKKZ01000002">
    <property type="protein sequence ID" value="KAB7515025.1"/>
    <property type="molecule type" value="Genomic_DNA"/>
</dbReference>
<evidence type="ECO:0000256" key="4">
    <source>
        <dbReference type="ARBA" id="ARBA00022692"/>
    </source>
</evidence>
<dbReference type="EMBL" id="QJOW01000001">
    <property type="protein sequence ID" value="KAB7518630.1"/>
    <property type="molecule type" value="Genomic_DNA"/>
</dbReference>
<dbReference type="GO" id="GO:0005886">
    <property type="term" value="C:plasma membrane"/>
    <property type="evidence" value="ECO:0007669"/>
    <property type="project" value="UniProtKB-SubCell"/>
</dbReference>
<keyword evidence="3" id="KW-1003">Cell membrane</keyword>
<evidence type="ECO:0000256" key="7">
    <source>
        <dbReference type="RuleBase" id="RU363032"/>
    </source>
</evidence>
<dbReference type="Pfam" id="PF00528">
    <property type="entry name" value="BPD_transp_1"/>
    <property type="match status" value="1"/>
</dbReference>
<accession>A0A5N5UK49</accession>
<evidence type="ECO:0000313" key="12">
    <source>
        <dbReference type="Proteomes" id="UP000326207"/>
    </source>
</evidence>
<evidence type="ECO:0000256" key="2">
    <source>
        <dbReference type="ARBA" id="ARBA00022448"/>
    </source>
</evidence>
<dbReference type="Proteomes" id="UP000326865">
    <property type="component" value="Unassembled WGS sequence"/>
</dbReference>
<name>A0A5N5UQ99_9EURY</name>
<dbReference type="AlphaFoldDB" id="A0A5N5UQ99"/>
<keyword evidence="2 7" id="KW-0813">Transport</keyword>
<dbReference type="Proteomes" id="UP000326302">
    <property type="component" value="Unassembled WGS sequence"/>
</dbReference>
<evidence type="ECO:0000256" key="1">
    <source>
        <dbReference type="ARBA" id="ARBA00004651"/>
    </source>
</evidence>
<comment type="caution">
    <text evidence="11">The sequence shown here is derived from an EMBL/GenBank/DDBJ whole genome shotgun (WGS) entry which is preliminary data.</text>
</comment>
<evidence type="ECO:0000313" key="10">
    <source>
        <dbReference type="EMBL" id="KAB7518630.1"/>
    </source>
</evidence>
<keyword evidence="6 7" id="KW-0472">Membrane</keyword>
<organism evidence="11 12">
    <name type="scientific">Halosegnis rubeus</name>
    <dbReference type="NCBI Taxonomy" id="2212850"/>
    <lineage>
        <taxon>Archaea</taxon>
        <taxon>Methanobacteriati</taxon>
        <taxon>Methanobacteriota</taxon>
        <taxon>Stenosarchaea group</taxon>
        <taxon>Halobacteria</taxon>
        <taxon>Halobacteriales</taxon>
        <taxon>Natronomonadaceae</taxon>
        <taxon>Halosegnis</taxon>
    </lineage>
</organism>
<evidence type="ECO:0000259" key="8">
    <source>
        <dbReference type="PROSITE" id="PS50928"/>
    </source>
</evidence>
<dbReference type="CDD" id="cd06261">
    <property type="entry name" value="TM_PBP2"/>
    <property type="match status" value="1"/>
</dbReference>
<dbReference type="InterPro" id="IPR035906">
    <property type="entry name" value="MetI-like_sf"/>
</dbReference>
<feature type="transmembrane region" description="Helical" evidence="7">
    <location>
        <begin position="87"/>
        <end position="108"/>
    </location>
</feature>
<dbReference type="PANTHER" id="PTHR43744:SF8">
    <property type="entry name" value="SN-GLYCEROL-3-PHOSPHATE TRANSPORT SYSTEM PERMEASE PROTEIN UGPE"/>
    <property type="match status" value="1"/>
</dbReference>
<feature type="domain" description="ABC transmembrane type-1" evidence="8">
    <location>
        <begin position="52"/>
        <end position="244"/>
    </location>
</feature>
<dbReference type="Gene3D" id="1.10.3720.10">
    <property type="entry name" value="MetI-like"/>
    <property type="match status" value="1"/>
</dbReference>
<evidence type="ECO:0000256" key="3">
    <source>
        <dbReference type="ARBA" id="ARBA00022475"/>
    </source>
</evidence>
<keyword evidence="14" id="KW-1185">Reference proteome</keyword>
<dbReference type="OrthoDB" id="18784at2157"/>
<evidence type="ECO:0000313" key="13">
    <source>
        <dbReference type="Proteomes" id="UP000326302"/>
    </source>
</evidence>
<keyword evidence="5 7" id="KW-1133">Transmembrane helix</keyword>
<feature type="transmembrane region" description="Helical" evidence="7">
    <location>
        <begin position="56"/>
        <end position="80"/>
    </location>
</feature>